<dbReference type="Pfam" id="PF11905">
    <property type="entry name" value="DUF3425"/>
    <property type="match status" value="1"/>
</dbReference>
<protein>
    <submittedName>
        <fullName evidence="1">Uncharacterized protein</fullName>
    </submittedName>
</protein>
<sequence length="156" mass="17726">MKQAYEDYSLSLEAGRRTNLHIVVRLNVLNALARNAVVMGFAAEGLCHDAFVSPYCQLGPGLWPLSYISSTPSVPSNLQSTDVQRSTPHHPWIDLFPFPRFRDNMIHALSVRSFDEDELCLDMMELDGSLHQLDKKPSVMVWGESWDMRSWEASMV</sequence>
<accession>A0ABR3YI01</accession>
<dbReference type="EMBL" id="JAWCUI010000119">
    <property type="protein sequence ID" value="KAL1887467.1"/>
    <property type="molecule type" value="Genomic_DNA"/>
</dbReference>
<evidence type="ECO:0000313" key="1">
    <source>
        <dbReference type="EMBL" id="KAL1887467.1"/>
    </source>
</evidence>
<dbReference type="PANTHER" id="PTHR38116:SF1">
    <property type="entry name" value="BZIP DOMAIN-CONTAINING PROTEIN"/>
    <property type="match status" value="1"/>
</dbReference>
<evidence type="ECO:0000313" key="2">
    <source>
        <dbReference type="Proteomes" id="UP001583186"/>
    </source>
</evidence>
<comment type="caution">
    <text evidence="1">The sequence shown here is derived from an EMBL/GenBank/DDBJ whole genome shotgun (WGS) entry which is preliminary data.</text>
</comment>
<dbReference type="Proteomes" id="UP001583186">
    <property type="component" value="Unassembled WGS sequence"/>
</dbReference>
<dbReference type="PANTHER" id="PTHR38116">
    <property type="entry name" value="CHROMOSOME 7, WHOLE GENOME SHOTGUN SEQUENCE"/>
    <property type="match status" value="1"/>
</dbReference>
<keyword evidence="2" id="KW-1185">Reference proteome</keyword>
<reference evidence="1 2" key="1">
    <citation type="journal article" date="2024" name="IMA Fungus">
        <title>IMA Genome - F19 : A genome assembly and annotation guide to empower mycologists, including annotated draft genome sequences of Ceratocystis pirilliformis, Diaporthe australafricana, Fusarium ophioides, Paecilomyces lecythidis, and Sporothrix stenoceras.</title>
        <authorList>
            <person name="Aylward J."/>
            <person name="Wilson A.M."/>
            <person name="Visagie C.M."/>
            <person name="Spraker J."/>
            <person name="Barnes I."/>
            <person name="Buitendag C."/>
            <person name="Ceriani C."/>
            <person name="Del Mar Angel L."/>
            <person name="du Plessis D."/>
            <person name="Fuchs T."/>
            <person name="Gasser K."/>
            <person name="Kramer D."/>
            <person name="Li W."/>
            <person name="Munsamy K."/>
            <person name="Piso A."/>
            <person name="Price J.L."/>
            <person name="Sonnekus B."/>
            <person name="Thomas C."/>
            <person name="van der Nest A."/>
            <person name="van Dijk A."/>
            <person name="van Heerden A."/>
            <person name="van Vuuren N."/>
            <person name="Yilmaz N."/>
            <person name="Duong T.A."/>
            <person name="van der Merwe N.A."/>
            <person name="Wingfield M.J."/>
            <person name="Wingfield B.D."/>
        </authorList>
    </citation>
    <scope>NUCLEOTIDE SEQUENCE [LARGE SCALE GENOMIC DNA]</scope>
    <source>
        <strain evidence="1 2">CMW 5346</strain>
    </source>
</reference>
<dbReference type="InterPro" id="IPR021833">
    <property type="entry name" value="DUF3425"/>
</dbReference>
<gene>
    <name evidence="1" type="ORF">Sste5346_010216</name>
</gene>
<organism evidence="1 2">
    <name type="scientific">Sporothrix stenoceras</name>
    <dbReference type="NCBI Taxonomy" id="5173"/>
    <lineage>
        <taxon>Eukaryota</taxon>
        <taxon>Fungi</taxon>
        <taxon>Dikarya</taxon>
        <taxon>Ascomycota</taxon>
        <taxon>Pezizomycotina</taxon>
        <taxon>Sordariomycetes</taxon>
        <taxon>Sordariomycetidae</taxon>
        <taxon>Ophiostomatales</taxon>
        <taxon>Ophiostomataceae</taxon>
        <taxon>Sporothrix</taxon>
    </lineage>
</organism>
<name>A0ABR3YI01_9PEZI</name>
<proteinExistence type="predicted"/>